<dbReference type="EMBL" id="JBHMEY010000042">
    <property type="protein sequence ID" value="MFB9097231.1"/>
    <property type="molecule type" value="Genomic_DNA"/>
</dbReference>
<keyword evidence="10" id="KW-0547">Nucleotide-binding</keyword>
<keyword evidence="12 16" id="KW-0472">Membrane</keyword>
<feature type="domain" description="HPt" evidence="19">
    <location>
        <begin position="697"/>
        <end position="791"/>
    </location>
</feature>
<evidence type="ECO:0000313" key="20">
    <source>
        <dbReference type="EMBL" id="MFB9097231.1"/>
    </source>
</evidence>
<dbReference type="EC" id="2.7.13.3" evidence="3"/>
<feature type="modified residue" description="Phosphohistidine" evidence="13">
    <location>
        <position position="736"/>
    </location>
</feature>
<evidence type="ECO:0000256" key="3">
    <source>
        <dbReference type="ARBA" id="ARBA00012438"/>
    </source>
</evidence>
<protein>
    <recommendedName>
        <fullName evidence="3">histidine kinase</fullName>
        <ecNumber evidence="3">2.7.13.3</ecNumber>
    </recommendedName>
</protein>
<accession>A0ABV5GQG4</accession>
<evidence type="ECO:0000256" key="12">
    <source>
        <dbReference type="ARBA" id="ARBA00023136"/>
    </source>
</evidence>
<feature type="transmembrane region" description="Helical" evidence="16">
    <location>
        <begin position="272"/>
        <end position="293"/>
    </location>
</feature>
<dbReference type="InterPro" id="IPR036890">
    <property type="entry name" value="HATPase_C_sf"/>
</dbReference>
<keyword evidence="5" id="KW-0997">Cell inner membrane</keyword>
<dbReference type="Gene3D" id="1.10.287.130">
    <property type="match status" value="1"/>
</dbReference>
<evidence type="ECO:0000256" key="14">
    <source>
        <dbReference type="PROSITE-ProRule" id="PRU00169"/>
    </source>
</evidence>
<feature type="modified residue" description="4-aspartylphosphate" evidence="14">
    <location>
        <position position="606"/>
    </location>
</feature>
<keyword evidence="7" id="KW-0808">Transferase</keyword>
<dbReference type="SUPFAM" id="SSF55874">
    <property type="entry name" value="ATPase domain of HSP90 chaperone/DNA topoisomerase II/histidine kinase"/>
    <property type="match status" value="1"/>
</dbReference>
<dbReference type="SMART" id="SM00387">
    <property type="entry name" value="HATPase_c"/>
    <property type="match status" value="1"/>
</dbReference>
<evidence type="ECO:0000256" key="2">
    <source>
        <dbReference type="ARBA" id="ARBA00004429"/>
    </source>
</evidence>
<keyword evidence="6 14" id="KW-0597">Phosphoprotein</keyword>
<reference evidence="20 21" key="1">
    <citation type="submission" date="2024-09" db="EMBL/GenBank/DDBJ databases">
        <authorList>
            <person name="Sun Q."/>
            <person name="Mori K."/>
        </authorList>
    </citation>
    <scope>NUCLEOTIDE SEQUENCE [LARGE SCALE GENOMIC DNA]</scope>
    <source>
        <strain evidence="20 21">CECT 7955</strain>
    </source>
</reference>
<dbReference type="InterPro" id="IPR008207">
    <property type="entry name" value="Sig_transdc_His_kin_Hpt_dom"/>
</dbReference>
<dbReference type="SMART" id="SM00388">
    <property type="entry name" value="HisKA"/>
    <property type="match status" value="1"/>
</dbReference>
<dbReference type="PANTHER" id="PTHR43047">
    <property type="entry name" value="TWO-COMPONENT HISTIDINE PROTEIN KINASE"/>
    <property type="match status" value="1"/>
</dbReference>
<keyword evidence="10" id="KW-0067">ATP-binding</keyword>
<evidence type="ECO:0000259" key="18">
    <source>
        <dbReference type="PROSITE" id="PS50110"/>
    </source>
</evidence>
<dbReference type="Pfam" id="PF02518">
    <property type="entry name" value="HATPase_c"/>
    <property type="match status" value="1"/>
</dbReference>
<keyword evidence="9 20" id="KW-0418">Kinase</keyword>
<evidence type="ECO:0000256" key="6">
    <source>
        <dbReference type="ARBA" id="ARBA00022553"/>
    </source>
</evidence>
<keyword evidence="11 16" id="KW-1133">Transmembrane helix</keyword>
<evidence type="ECO:0000256" key="1">
    <source>
        <dbReference type="ARBA" id="ARBA00000085"/>
    </source>
</evidence>
<dbReference type="CDD" id="cd00156">
    <property type="entry name" value="REC"/>
    <property type="match status" value="1"/>
</dbReference>
<keyword evidence="21" id="KW-1185">Reference proteome</keyword>
<dbReference type="InterPro" id="IPR005467">
    <property type="entry name" value="His_kinase_dom"/>
</dbReference>
<evidence type="ECO:0000256" key="10">
    <source>
        <dbReference type="ARBA" id="ARBA00022840"/>
    </source>
</evidence>
<dbReference type="PANTHER" id="PTHR43047:SF72">
    <property type="entry name" value="OSMOSENSING HISTIDINE PROTEIN KINASE SLN1"/>
    <property type="match status" value="1"/>
</dbReference>
<dbReference type="Gene3D" id="3.40.50.2300">
    <property type="match status" value="1"/>
</dbReference>
<comment type="catalytic activity">
    <reaction evidence="1">
        <text>ATP + protein L-histidine = ADP + protein N-phospho-L-histidine.</text>
        <dbReference type="EC" id="2.7.13.3"/>
    </reaction>
</comment>
<feature type="coiled-coil region" evidence="15">
    <location>
        <begin position="248"/>
        <end position="275"/>
    </location>
</feature>
<dbReference type="InterPro" id="IPR036097">
    <property type="entry name" value="HisK_dim/P_sf"/>
</dbReference>
<dbReference type="InterPro" id="IPR011006">
    <property type="entry name" value="CheY-like_superfamily"/>
</dbReference>
<dbReference type="SUPFAM" id="SSF47384">
    <property type="entry name" value="Homodimeric domain of signal transducing histidine kinase"/>
    <property type="match status" value="1"/>
</dbReference>
<comment type="subcellular location">
    <subcellularLocation>
        <location evidence="2">Cell inner membrane</location>
        <topology evidence="2">Multi-pass membrane protein</topology>
    </subcellularLocation>
</comment>
<dbReference type="Pfam" id="PF00072">
    <property type="entry name" value="Response_reg"/>
    <property type="match status" value="1"/>
</dbReference>
<evidence type="ECO:0000256" key="9">
    <source>
        <dbReference type="ARBA" id="ARBA00022777"/>
    </source>
</evidence>
<keyword evidence="15" id="KW-0175">Coiled coil</keyword>
<sequence length="794" mass="91248">MNSISKYTSLKLLLSYLLLLGLMAFSVWYLFQQQSKLNQLLKSDNIDERQMVYTELIKDLYRTDNLSQIAMQTKSRESVIAFLNDNDEIILKLDTLKNDVLKEDRVVIDSLKQCLKDKEYNVLMLIDVQMKGNNSLPINQLVKKIENIEKEKGKLKIKNLFKNANSLTPYQRKVAQDYVDYLNSNVPKDGTNSISHEEADSILTASKIILLESQKKRSQHSVVIKSKEVKLLENELIIAQKITSIIAKLRETSDLEHAKNKKQKIESQEKSLRLLSIAAIVCFLIVVFFFFLLSVDFLKNKNYREELELQKQKTEVILESREQLMASVSHDVKTPLQSLIGYSAQLLENEGSFEKREKLLKIKSATHYIEQLVLDLLDYVRMEKGKIKVLFQEFDLNELLEETGQNIADLHQKDTVDLLYDIDDTENLIYYGDYNKIRQILYNLISNAYKFTLNGSITIITKIEEDRLLIAIKDTGIGIPLESFEKIFNSFTQENEQIELLYGGTGLGLSICKRLTDLLEGSIHLESELGEGTTFTVDLPFRVKEKNQNTNEIELKSCVILDDDNSQIQLAKALLTPYFEEVYTFSDGNEALAFCKKELPSFVLTDIHMPKMNGYAFLTQLRKIPSANNVQAIVVSGQMPYEDAVKSSFSFDGFLPKPYTPNQLLNCISNLSGKKIENIEKNTTSYKSILATYLGDDEESINQFIKKYIEELTLDIQYLEEGVKNNDEKKIISLCHKMQTMVGQLKEKDIFFLLNTIEVDCKANGIDNELTIMLQLLFKRLNVFKENLMLIHID</sequence>
<dbReference type="Pfam" id="PF00512">
    <property type="entry name" value="HisKA"/>
    <property type="match status" value="1"/>
</dbReference>
<evidence type="ECO:0000259" key="17">
    <source>
        <dbReference type="PROSITE" id="PS50109"/>
    </source>
</evidence>
<feature type="domain" description="Response regulatory" evidence="18">
    <location>
        <begin position="557"/>
        <end position="672"/>
    </location>
</feature>
<dbReference type="PROSITE" id="PS50894">
    <property type="entry name" value="HPT"/>
    <property type="match status" value="1"/>
</dbReference>
<dbReference type="SUPFAM" id="SSF47226">
    <property type="entry name" value="Histidine-containing phosphotransfer domain, HPT domain"/>
    <property type="match status" value="1"/>
</dbReference>
<comment type="caution">
    <text evidence="20">The sequence shown here is derived from an EMBL/GenBank/DDBJ whole genome shotgun (WGS) entry which is preliminary data.</text>
</comment>
<keyword evidence="4" id="KW-1003">Cell membrane</keyword>
<dbReference type="SUPFAM" id="SSF52172">
    <property type="entry name" value="CheY-like"/>
    <property type="match status" value="1"/>
</dbReference>
<dbReference type="CDD" id="cd00082">
    <property type="entry name" value="HisKA"/>
    <property type="match status" value="1"/>
</dbReference>
<evidence type="ECO:0000256" key="7">
    <source>
        <dbReference type="ARBA" id="ARBA00022679"/>
    </source>
</evidence>
<dbReference type="Proteomes" id="UP001589607">
    <property type="component" value="Unassembled WGS sequence"/>
</dbReference>
<dbReference type="PROSITE" id="PS50110">
    <property type="entry name" value="RESPONSE_REGULATORY"/>
    <property type="match status" value="1"/>
</dbReference>
<organism evidence="20 21">
    <name type="scientific">Flavobacterium jumunjinense</name>
    <dbReference type="NCBI Taxonomy" id="998845"/>
    <lineage>
        <taxon>Bacteria</taxon>
        <taxon>Pseudomonadati</taxon>
        <taxon>Bacteroidota</taxon>
        <taxon>Flavobacteriia</taxon>
        <taxon>Flavobacteriales</taxon>
        <taxon>Flavobacteriaceae</taxon>
        <taxon>Flavobacterium</taxon>
    </lineage>
</organism>
<feature type="transmembrane region" description="Helical" evidence="16">
    <location>
        <begin position="12"/>
        <end position="31"/>
    </location>
</feature>
<dbReference type="InterPro" id="IPR036641">
    <property type="entry name" value="HPT_dom_sf"/>
</dbReference>
<evidence type="ECO:0000259" key="19">
    <source>
        <dbReference type="PROSITE" id="PS50894"/>
    </source>
</evidence>
<evidence type="ECO:0000256" key="8">
    <source>
        <dbReference type="ARBA" id="ARBA00022692"/>
    </source>
</evidence>
<evidence type="ECO:0000256" key="16">
    <source>
        <dbReference type="SAM" id="Phobius"/>
    </source>
</evidence>
<dbReference type="RefSeq" id="WP_236457850.1">
    <property type="nucleotide sequence ID" value="NZ_CBCSGE010000005.1"/>
</dbReference>
<evidence type="ECO:0000256" key="13">
    <source>
        <dbReference type="PROSITE-ProRule" id="PRU00110"/>
    </source>
</evidence>
<proteinExistence type="predicted"/>
<evidence type="ECO:0000256" key="11">
    <source>
        <dbReference type="ARBA" id="ARBA00022989"/>
    </source>
</evidence>
<dbReference type="GO" id="GO:0016301">
    <property type="term" value="F:kinase activity"/>
    <property type="evidence" value="ECO:0007669"/>
    <property type="project" value="UniProtKB-KW"/>
</dbReference>
<dbReference type="InterPro" id="IPR001789">
    <property type="entry name" value="Sig_transdc_resp-reg_receiver"/>
</dbReference>
<evidence type="ECO:0000256" key="5">
    <source>
        <dbReference type="ARBA" id="ARBA00022519"/>
    </source>
</evidence>
<gene>
    <name evidence="20" type="ORF">ACFFVF_11945</name>
</gene>
<name>A0ABV5GQG4_9FLAO</name>
<evidence type="ECO:0000256" key="4">
    <source>
        <dbReference type="ARBA" id="ARBA00022475"/>
    </source>
</evidence>
<evidence type="ECO:0000256" key="15">
    <source>
        <dbReference type="SAM" id="Coils"/>
    </source>
</evidence>
<evidence type="ECO:0000313" key="21">
    <source>
        <dbReference type="Proteomes" id="UP001589607"/>
    </source>
</evidence>
<feature type="domain" description="Histidine kinase" evidence="17">
    <location>
        <begin position="327"/>
        <end position="543"/>
    </location>
</feature>
<dbReference type="InterPro" id="IPR003594">
    <property type="entry name" value="HATPase_dom"/>
</dbReference>
<dbReference type="PROSITE" id="PS50109">
    <property type="entry name" value="HIS_KIN"/>
    <property type="match status" value="1"/>
</dbReference>
<dbReference type="PRINTS" id="PR00344">
    <property type="entry name" value="BCTRLSENSOR"/>
</dbReference>
<dbReference type="InterPro" id="IPR004358">
    <property type="entry name" value="Sig_transdc_His_kin-like_C"/>
</dbReference>
<dbReference type="SMART" id="SM00448">
    <property type="entry name" value="REC"/>
    <property type="match status" value="1"/>
</dbReference>
<dbReference type="Gene3D" id="3.30.565.10">
    <property type="entry name" value="Histidine kinase-like ATPase, C-terminal domain"/>
    <property type="match status" value="1"/>
</dbReference>
<keyword evidence="8 16" id="KW-0812">Transmembrane</keyword>
<dbReference type="InterPro" id="IPR003661">
    <property type="entry name" value="HisK_dim/P_dom"/>
</dbReference>